<keyword evidence="8" id="KW-0460">Magnesium</keyword>
<evidence type="ECO:0000256" key="7">
    <source>
        <dbReference type="ARBA" id="ARBA00022723"/>
    </source>
</evidence>
<dbReference type="Gene3D" id="3.90.550.10">
    <property type="entry name" value="Spore Coat Polysaccharide Biosynthesis Protein SpsA, Chain A"/>
    <property type="match status" value="1"/>
</dbReference>
<reference evidence="13 14" key="1">
    <citation type="submission" date="2018-06" db="EMBL/GenBank/DDBJ databases">
        <title>Paenibacillus montanisoli sp. nov., isolated from mountain area soil.</title>
        <authorList>
            <person name="Wu M."/>
        </authorList>
    </citation>
    <scope>NUCLEOTIDE SEQUENCE [LARGE SCALE GENOMIC DNA]</scope>
    <source>
        <strain evidence="13 14">RA17</strain>
    </source>
</reference>
<protein>
    <recommendedName>
        <fullName evidence="4">Glucose-1-phosphate thymidylyltransferase</fullName>
        <ecNumber evidence="3">2.7.7.24</ecNumber>
    </recommendedName>
    <alternativeName>
        <fullName evidence="10">dTDP-glucose pyrophosphorylase</fullName>
    </alternativeName>
    <alternativeName>
        <fullName evidence="9">dTDP-glucose synthase</fullName>
    </alternativeName>
</protein>
<evidence type="ECO:0000256" key="4">
    <source>
        <dbReference type="ARBA" id="ARBA00017654"/>
    </source>
</evidence>
<keyword evidence="7" id="KW-0479">Metal-binding</keyword>
<evidence type="ECO:0000313" key="13">
    <source>
        <dbReference type="EMBL" id="RAP77403.1"/>
    </source>
</evidence>
<dbReference type="AlphaFoldDB" id="A0A328U6L5"/>
<dbReference type="RefSeq" id="WP_112880526.1">
    <property type="nucleotide sequence ID" value="NZ_QLUW01000001.1"/>
</dbReference>
<evidence type="ECO:0000256" key="8">
    <source>
        <dbReference type="ARBA" id="ARBA00022842"/>
    </source>
</evidence>
<comment type="catalytic activity">
    <reaction evidence="11">
        <text>dTTP + alpha-D-glucose 1-phosphate + H(+) = dTDP-alpha-D-glucose + diphosphate</text>
        <dbReference type="Rhea" id="RHEA:15225"/>
        <dbReference type="ChEBI" id="CHEBI:15378"/>
        <dbReference type="ChEBI" id="CHEBI:33019"/>
        <dbReference type="ChEBI" id="CHEBI:37568"/>
        <dbReference type="ChEBI" id="CHEBI:57477"/>
        <dbReference type="ChEBI" id="CHEBI:58601"/>
        <dbReference type="EC" id="2.7.7.24"/>
    </reaction>
</comment>
<dbReference type="Pfam" id="PF00483">
    <property type="entry name" value="NTP_transferase"/>
    <property type="match status" value="1"/>
</dbReference>
<keyword evidence="13" id="KW-0167">Capsid protein</keyword>
<keyword evidence="5" id="KW-0808">Transferase</keyword>
<dbReference type="OrthoDB" id="9803871at2"/>
<sequence>MKAVILAGGTGTRLLPLTRLLNKHLLPVGKHPMICYGINSLKEAGITEIMLITSRVSAGMFTSFLGSGAEYGVSLTYRIQEEAGGIAQALELAQPYIGEDAKFIVLLGDNLFEEPLAPHIEAFMRQEDGAMVLLKQVPDPERYGIPVFDEAGRIIHIDEKPAQPLSDSCVTGIYMFDSSVFGFIATQTPSKRGELEITDVNNVYARLGKLAYRHLSGWWTDAGTFQSLHEAALKFSGNGNDSP</sequence>
<keyword evidence="6" id="KW-0548">Nucleotidyltransferase</keyword>
<dbReference type="InterPro" id="IPR005907">
    <property type="entry name" value="G1P_thy_trans_s"/>
</dbReference>
<name>A0A328U6L5_9BACL</name>
<dbReference type="EC" id="2.7.7.24" evidence="3"/>
<dbReference type="PANTHER" id="PTHR43532">
    <property type="entry name" value="GLUCOSE-1-PHOSPHATE THYMIDYLYLTRANSFERASE"/>
    <property type="match status" value="1"/>
</dbReference>
<proteinExistence type="inferred from homology"/>
<evidence type="ECO:0000313" key="14">
    <source>
        <dbReference type="Proteomes" id="UP000249260"/>
    </source>
</evidence>
<keyword evidence="13" id="KW-0946">Virion</keyword>
<gene>
    <name evidence="13" type="ORF">DL346_02655</name>
</gene>
<dbReference type="Proteomes" id="UP000249260">
    <property type="component" value="Unassembled WGS sequence"/>
</dbReference>
<evidence type="ECO:0000259" key="12">
    <source>
        <dbReference type="Pfam" id="PF00483"/>
    </source>
</evidence>
<dbReference type="PANTHER" id="PTHR43532:SF1">
    <property type="entry name" value="GLUCOSE-1-PHOSPHATE THYMIDYLYLTRANSFERASE 1"/>
    <property type="match status" value="1"/>
</dbReference>
<comment type="caution">
    <text evidence="13">The sequence shown here is derived from an EMBL/GenBank/DDBJ whole genome shotgun (WGS) entry which is preliminary data.</text>
</comment>
<evidence type="ECO:0000256" key="3">
    <source>
        <dbReference type="ARBA" id="ARBA00012461"/>
    </source>
</evidence>
<dbReference type="SUPFAM" id="SSF53448">
    <property type="entry name" value="Nucleotide-diphospho-sugar transferases"/>
    <property type="match status" value="1"/>
</dbReference>
<evidence type="ECO:0000256" key="2">
    <source>
        <dbReference type="ARBA" id="ARBA00010480"/>
    </source>
</evidence>
<evidence type="ECO:0000256" key="5">
    <source>
        <dbReference type="ARBA" id="ARBA00022679"/>
    </source>
</evidence>
<accession>A0A328U6L5</accession>
<feature type="domain" description="Nucleotidyl transferase" evidence="12">
    <location>
        <begin position="2"/>
        <end position="234"/>
    </location>
</feature>
<evidence type="ECO:0000256" key="6">
    <source>
        <dbReference type="ARBA" id="ARBA00022695"/>
    </source>
</evidence>
<comment type="similarity">
    <text evidence="2">Belongs to the glucose-1-phosphate thymidylyltransferase family.</text>
</comment>
<organism evidence="13 14">
    <name type="scientific">Paenibacillus montanisoli</name>
    <dbReference type="NCBI Taxonomy" id="2081970"/>
    <lineage>
        <taxon>Bacteria</taxon>
        <taxon>Bacillati</taxon>
        <taxon>Bacillota</taxon>
        <taxon>Bacilli</taxon>
        <taxon>Bacillales</taxon>
        <taxon>Paenibacillaceae</taxon>
        <taxon>Paenibacillus</taxon>
    </lineage>
</organism>
<evidence type="ECO:0000256" key="1">
    <source>
        <dbReference type="ARBA" id="ARBA00001946"/>
    </source>
</evidence>
<dbReference type="InterPro" id="IPR005835">
    <property type="entry name" value="NTP_transferase_dom"/>
</dbReference>
<dbReference type="GO" id="GO:0008879">
    <property type="term" value="F:glucose-1-phosphate thymidylyltransferase activity"/>
    <property type="evidence" value="ECO:0007669"/>
    <property type="project" value="UniProtKB-EC"/>
</dbReference>
<evidence type="ECO:0000256" key="11">
    <source>
        <dbReference type="ARBA" id="ARBA00049336"/>
    </source>
</evidence>
<keyword evidence="14" id="KW-1185">Reference proteome</keyword>
<dbReference type="InterPro" id="IPR029044">
    <property type="entry name" value="Nucleotide-diphossugar_trans"/>
</dbReference>
<evidence type="ECO:0000256" key="9">
    <source>
        <dbReference type="ARBA" id="ARBA00032492"/>
    </source>
</evidence>
<dbReference type="EMBL" id="QLUW01000001">
    <property type="protein sequence ID" value="RAP77403.1"/>
    <property type="molecule type" value="Genomic_DNA"/>
</dbReference>
<dbReference type="GO" id="GO:0046872">
    <property type="term" value="F:metal ion binding"/>
    <property type="evidence" value="ECO:0007669"/>
    <property type="project" value="UniProtKB-KW"/>
</dbReference>
<comment type="cofactor">
    <cofactor evidence="1">
        <name>Mg(2+)</name>
        <dbReference type="ChEBI" id="CHEBI:18420"/>
    </cofactor>
</comment>
<evidence type="ECO:0000256" key="10">
    <source>
        <dbReference type="ARBA" id="ARBA00032598"/>
    </source>
</evidence>